<sequence length="105" mass="11701">MHLSFDKAQRKRERAASAKLLAQIMTTPIGATQIEIAKFRCYVVPSNSDHVNRLKKMSSLLGDLSDSAIEEEISQRLMAVLNQIKEAEQATEQAFQALLKPAETT</sequence>
<organism evidence="1 2">
    <name type="scientific">Pseudomonas cedrina subsp. cedrina</name>
    <dbReference type="NCBI Taxonomy" id="76762"/>
    <lineage>
        <taxon>Bacteria</taxon>
        <taxon>Pseudomonadati</taxon>
        <taxon>Pseudomonadota</taxon>
        <taxon>Gammaproteobacteria</taxon>
        <taxon>Pseudomonadales</taxon>
        <taxon>Pseudomonadaceae</taxon>
        <taxon>Pseudomonas</taxon>
    </lineage>
</organism>
<reference evidence="1 2" key="1">
    <citation type="submission" date="2016-10" db="EMBL/GenBank/DDBJ databases">
        <title>Pseudomonas lactis sp. nov. and Pseudomonas paralactis sp. nov., isolated from bovine raw milk.</title>
        <authorList>
            <person name="Von Neubeck M."/>
            <person name="Huptas C."/>
            <person name="Glueck C."/>
            <person name="Krewinkel M."/>
            <person name="Stoeckel M."/>
            <person name="Stressler T."/>
            <person name="Fischer L."/>
            <person name="Hinrichs J."/>
            <person name="Scherer S."/>
            <person name="Wenning M."/>
        </authorList>
    </citation>
    <scope>NUCLEOTIDE SEQUENCE [LARGE SCALE GENOMIC DNA]</scope>
    <source>
        <strain evidence="1 2">DSM 17516</strain>
    </source>
</reference>
<protein>
    <submittedName>
        <fullName evidence="1">Uncharacterized protein</fullName>
    </submittedName>
</protein>
<gene>
    <name evidence="1" type="ORF">BLL36_28235</name>
</gene>
<evidence type="ECO:0000313" key="1">
    <source>
        <dbReference type="EMBL" id="ONH49785.1"/>
    </source>
</evidence>
<dbReference type="AlphaFoldDB" id="A0A1V2JXF2"/>
<comment type="caution">
    <text evidence="1">The sequence shown here is derived from an EMBL/GenBank/DDBJ whole genome shotgun (WGS) entry which is preliminary data.</text>
</comment>
<proteinExistence type="predicted"/>
<evidence type="ECO:0000313" key="2">
    <source>
        <dbReference type="Proteomes" id="UP000189295"/>
    </source>
</evidence>
<name>A0A1V2JXF2_PSECE</name>
<accession>A0A1V2JXF2</accession>
<dbReference type="Proteomes" id="UP000189295">
    <property type="component" value="Unassembled WGS sequence"/>
</dbReference>
<dbReference type="EMBL" id="MNPW01000022">
    <property type="protein sequence ID" value="ONH49785.1"/>
    <property type="molecule type" value="Genomic_DNA"/>
</dbReference>